<feature type="coiled-coil region" evidence="6">
    <location>
        <begin position="89"/>
        <end position="159"/>
    </location>
</feature>
<keyword evidence="4" id="KW-0804">Transcription</keyword>
<proteinExistence type="predicted"/>
<keyword evidence="6" id="KW-0175">Coiled coil</keyword>
<evidence type="ECO:0000256" key="5">
    <source>
        <dbReference type="ARBA" id="ARBA00023242"/>
    </source>
</evidence>
<evidence type="ECO:0000256" key="3">
    <source>
        <dbReference type="ARBA" id="ARBA00023125"/>
    </source>
</evidence>
<evidence type="ECO:0000256" key="6">
    <source>
        <dbReference type="SAM" id="Coils"/>
    </source>
</evidence>
<keyword evidence="9" id="KW-1185">Reference proteome</keyword>
<dbReference type="PANTHER" id="PTHR13044">
    <property type="entry name" value="ACTIVATING TRANSCRIPTION FACTOR ATF 4/5"/>
    <property type="match status" value="1"/>
</dbReference>
<keyword evidence="5" id="KW-0539">Nucleus</keyword>
<dbReference type="CDD" id="cd14705">
    <property type="entry name" value="bZIP_Zip1"/>
    <property type="match status" value="1"/>
</dbReference>
<dbReference type="InterPro" id="IPR004827">
    <property type="entry name" value="bZIP"/>
</dbReference>
<sequence length="171" mass="19559">MSYISSLNLLGDDSPIPLSEESLNEELTLWANAQFTFDTEPGTATNDNFKTQLLHTLNELVNPPNENRSTMTDHLDLMHTSPPIAPIINEKKRKEIDESTEAIEDKRRRNTAASARFRMKKKLKEQALERTAKEMTDKAEALEKRVLELEKEAKWLRALVVEKDPALLEKS</sequence>
<evidence type="ECO:0000256" key="1">
    <source>
        <dbReference type="ARBA" id="ARBA00004123"/>
    </source>
</evidence>
<dbReference type="STRING" id="101091.A0A1C7NJH6"/>
<organism evidence="8 9">
    <name type="scientific">Choanephora cucurbitarum</name>
    <dbReference type="NCBI Taxonomy" id="101091"/>
    <lineage>
        <taxon>Eukaryota</taxon>
        <taxon>Fungi</taxon>
        <taxon>Fungi incertae sedis</taxon>
        <taxon>Mucoromycota</taxon>
        <taxon>Mucoromycotina</taxon>
        <taxon>Mucoromycetes</taxon>
        <taxon>Mucorales</taxon>
        <taxon>Mucorineae</taxon>
        <taxon>Choanephoraceae</taxon>
        <taxon>Choanephoroideae</taxon>
        <taxon>Choanephora</taxon>
    </lineage>
</organism>
<evidence type="ECO:0000259" key="7">
    <source>
        <dbReference type="PROSITE" id="PS50217"/>
    </source>
</evidence>
<keyword evidence="3" id="KW-0238">DNA-binding</keyword>
<evidence type="ECO:0000313" key="8">
    <source>
        <dbReference type="EMBL" id="OBZ89261.1"/>
    </source>
</evidence>
<evidence type="ECO:0000256" key="2">
    <source>
        <dbReference type="ARBA" id="ARBA00023015"/>
    </source>
</evidence>
<protein>
    <submittedName>
        <fullName evidence="8">Transcription factor zip1</fullName>
    </submittedName>
</protein>
<dbReference type="PROSITE" id="PS00036">
    <property type="entry name" value="BZIP_BASIC"/>
    <property type="match status" value="1"/>
</dbReference>
<dbReference type="EMBL" id="LUGH01000104">
    <property type="protein sequence ID" value="OBZ89261.1"/>
    <property type="molecule type" value="Genomic_DNA"/>
</dbReference>
<dbReference type="InterPro" id="IPR046347">
    <property type="entry name" value="bZIP_sf"/>
</dbReference>
<dbReference type="Pfam" id="PF07716">
    <property type="entry name" value="bZIP_2"/>
    <property type="match status" value="1"/>
</dbReference>
<dbReference type="Gene3D" id="1.20.5.170">
    <property type="match status" value="1"/>
</dbReference>
<dbReference type="SUPFAM" id="SSF57959">
    <property type="entry name" value="Leucine zipper domain"/>
    <property type="match status" value="1"/>
</dbReference>
<keyword evidence="2" id="KW-0805">Transcription regulation</keyword>
<name>A0A1C7NJH6_9FUNG</name>
<gene>
    <name evidence="8" type="primary">zip1</name>
    <name evidence="8" type="ORF">A0J61_02679</name>
</gene>
<dbReference type="GO" id="GO:0001228">
    <property type="term" value="F:DNA-binding transcription activator activity, RNA polymerase II-specific"/>
    <property type="evidence" value="ECO:0007669"/>
    <property type="project" value="TreeGrafter"/>
</dbReference>
<dbReference type="InParanoid" id="A0A1C7NJH6"/>
<reference evidence="8 9" key="1">
    <citation type="submission" date="2016-03" db="EMBL/GenBank/DDBJ databases">
        <title>Choanephora cucurbitarum.</title>
        <authorList>
            <person name="Min B."/>
            <person name="Park H."/>
            <person name="Park J.-H."/>
            <person name="Shin H.-D."/>
            <person name="Choi I.-G."/>
        </authorList>
    </citation>
    <scope>NUCLEOTIDE SEQUENCE [LARGE SCALE GENOMIC DNA]</scope>
    <source>
        <strain evidence="8 9">KUS-F28377</strain>
    </source>
</reference>
<dbReference type="GO" id="GO:0000977">
    <property type="term" value="F:RNA polymerase II transcription regulatory region sequence-specific DNA binding"/>
    <property type="evidence" value="ECO:0007669"/>
    <property type="project" value="TreeGrafter"/>
</dbReference>
<dbReference type="AlphaFoldDB" id="A0A1C7NJH6"/>
<feature type="domain" description="BZIP" evidence="7">
    <location>
        <begin position="100"/>
        <end position="163"/>
    </location>
</feature>
<comment type="subcellular location">
    <subcellularLocation>
        <location evidence="1">Nucleus</location>
    </subcellularLocation>
</comment>
<dbReference type="PANTHER" id="PTHR13044:SF14">
    <property type="entry name" value="CRYPTOCEPHAL, ISOFORM A"/>
    <property type="match status" value="1"/>
</dbReference>
<dbReference type="PROSITE" id="PS50217">
    <property type="entry name" value="BZIP"/>
    <property type="match status" value="1"/>
</dbReference>
<dbReference type="OrthoDB" id="1939598at2759"/>
<dbReference type="GO" id="GO:0005634">
    <property type="term" value="C:nucleus"/>
    <property type="evidence" value="ECO:0007669"/>
    <property type="project" value="UniProtKB-SubCell"/>
</dbReference>
<accession>A0A1C7NJH6</accession>
<dbReference type="Proteomes" id="UP000093000">
    <property type="component" value="Unassembled WGS sequence"/>
</dbReference>
<evidence type="ECO:0000313" key="9">
    <source>
        <dbReference type="Proteomes" id="UP000093000"/>
    </source>
</evidence>
<evidence type="ECO:0000256" key="4">
    <source>
        <dbReference type="ARBA" id="ARBA00023163"/>
    </source>
</evidence>
<comment type="caution">
    <text evidence="8">The sequence shown here is derived from an EMBL/GenBank/DDBJ whole genome shotgun (WGS) entry which is preliminary data.</text>
</comment>